<dbReference type="GO" id="GO:0004618">
    <property type="term" value="F:phosphoglycerate kinase activity"/>
    <property type="evidence" value="ECO:0007669"/>
    <property type="project" value="UniProtKB-EC"/>
</dbReference>
<dbReference type="PANTHER" id="PTHR10836:SF76">
    <property type="entry name" value="GLYCERALDEHYDE-3-PHOSPHATE DEHYDROGENASE-RELATED"/>
    <property type="match status" value="1"/>
</dbReference>
<evidence type="ECO:0000256" key="2">
    <source>
        <dbReference type="ARBA" id="ARBA00011881"/>
    </source>
</evidence>
<dbReference type="Gene3D" id="3.40.50.1260">
    <property type="entry name" value="Phosphoglycerate kinase, N-terminal domain"/>
    <property type="match status" value="3"/>
</dbReference>
<dbReference type="Pfam" id="PF00044">
    <property type="entry name" value="Gp_dh_N"/>
    <property type="match status" value="1"/>
</dbReference>
<comment type="subunit">
    <text evidence="2">Homotetramer.</text>
</comment>
<evidence type="ECO:0000256" key="9">
    <source>
        <dbReference type="ARBA" id="ARBA00023027"/>
    </source>
</evidence>
<dbReference type="GO" id="GO:0051287">
    <property type="term" value="F:NAD binding"/>
    <property type="evidence" value="ECO:0007669"/>
    <property type="project" value="InterPro"/>
</dbReference>
<organism evidence="11">
    <name type="scientific">viral metagenome</name>
    <dbReference type="NCBI Taxonomy" id="1070528"/>
    <lineage>
        <taxon>unclassified sequences</taxon>
        <taxon>metagenomes</taxon>
        <taxon>organismal metagenomes</taxon>
    </lineage>
</organism>
<dbReference type="InterPro" id="IPR036043">
    <property type="entry name" value="Phosphoglycerate_kinase_sf"/>
</dbReference>
<feature type="domain" description="Glyceraldehyde 3-phosphate dehydrogenase NAD(P) binding" evidence="10">
    <location>
        <begin position="2"/>
        <end position="148"/>
    </location>
</feature>
<dbReference type="PANTHER" id="PTHR10836">
    <property type="entry name" value="GLYCERALDEHYDE 3-PHOSPHATE DEHYDROGENASE"/>
    <property type="match status" value="1"/>
</dbReference>
<keyword evidence="6" id="KW-0418">Kinase</keyword>
<keyword evidence="8" id="KW-0560">Oxidoreductase</keyword>
<dbReference type="SMART" id="SM00846">
    <property type="entry name" value="Gp_dh_N"/>
    <property type="match status" value="1"/>
</dbReference>
<dbReference type="SUPFAM" id="SSF55347">
    <property type="entry name" value="Glyceraldehyde-3-phosphate dehydrogenase-like, C-terminal domain"/>
    <property type="match status" value="1"/>
</dbReference>
<evidence type="ECO:0000256" key="1">
    <source>
        <dbReference type="ARBA" id="ARBA00007406"/>
    </source>
</evidence>
<dbReference type="InterPro" id="IPR020829">
    <property type="entry name" value="GlycerAld_3-P_DH_cat"/>
</dbReference>
<sequence>MIKVGLNGFGRIGKCVLLQLLNNDKFSVCCLNAMNINIHEIEDYLSYDTVHGKHDITVEIINVNTFKIKNHVIKLISERDAKKINWRENGCEYLIDATGSYLTTEKCNDHDVDYVVMTSPSKDNTKTLIYGVNENNYDGEKVISGSSCTTNCISPLLKLLNDNYQIKNCVFLTIHATTASQYAVDVLQKTSRTNRSILNNIIPHTTGASSSVISVLPELNGKINGTSVRVPVLNCSLLDVNVELENSDIKMNDIIHILKNSEYYKTVYDCSSKKLVSSDFTTTTTPSILDTNASIEIGNGRFKLMVWYDNEWSYSSQIIRLVQHMYEYNNRLIKQKYYLENLHLKDKGVVGRFDFNVPVNKKGEISDEFRIYSAIPTIEKILEKKPKYIVLTSHFGRPKGAEDKYSLKFLIPVLEKYLNRKVTFLEKGLSLETLQELKNPQGIYLLENLRFHKEETEYEKGINQVDLDVLNIYKNLGDAFICDAFGCTHRKHLSIHAVSTFGKMYGYGLLIEKEVSKINTLIKSNGKKVLGIIGGNKIADKIPIIHSLKKIANSTIFIAGGIAKHYTPTTENEMVMNDGFGGENLDENTASTYIENIKNTHLNVYDIGKESVKKLMDLIDDSDIIFWNGSLGVIENEQYVKGSILLLDYLKQQNNKTIIIGGGETSSLVKHKNGSLYVSTGGGALLEYLQNKILNDENLVGLQIYD</sequence>
<evidence type="ECO:0000313" key="11">
    <source>
        <dbReference type="EMBL" id="QHT15221.1"/>
    </source>
</evidence>
<dbReference type="Gene3D" id="3.40.50.720">
    <property type="entry name" value="NAD(P)-binding Rossmann-like Domain"/>
    <property type="match status" value="1"/>
</dbReference>
<dbReference type="EC" id="2.7.2.3" evidence="3"/>
<dbReference type="PROSITE" id="PS00071">
    <property type="entry name" value="GAPDH"/>
    <property type="match status" value="1"/>
</dbReference>
<evidence type="ECO:0000256" key="6">
    <source>
        <dbReference type="ARBA" id="ARBA00022777"/>
    </source>
</evidence>
<dbReference type="GO" id="GO:0005829">
    <property type="term" value="C:cytosol"/>
    <property type="evidence" value="ECO:0007669"/>
    <property type="project" value="TreeGrafter"/>
</dbReference>
<dbReference type="Gene3D" id="3.30.360.10">
    <property type="entry name" value="Dihydrodipicolinate Reductase, domain 2"/>
    <property type="match status" value="1"/>
</dbReference>
<dbReference type="InterPro" id="IPR015824">
    <property type="entry name" value="Phosphoglycerate_kinase_N"/>
</dbReference>
<dbReference type="Pfam" id="PF00162">
    <property type="entry name" value="PGK"/>
    <property type="match status" value="2"/>
</dbReference>
<dbReference type="InterPro" id="IPR020830">
    <property type="entry name" value="GlycerAld_3-P_DH_AS"/>
</dbReference>
<evidence type="ECO:0000256" key="3">
    <source>
        <dbReference type="ARBA" id="ARBA00013061"/>
    </source>
</evidence>
<accession>A0A6C0DFQ3</accession>
<dbReference type="Pfam" id="PF02800">
    <property type="entry name" value="Gp_dh_C"/>
    <property type="match status" value="1"/>
</dbReference>
<protein>
    <recommendedName>
        <fullName evidence="3">phosphoglycerate kinase</fullName>
        <ecNumber evidence="3">2.7.2.3</ecNumber>
    </recommendedName>
</protein>
<keyword evidence="9" id="KW-0520">NAD</keyword>
<proteinExistence type="inferred from homology"/>
<dbReference type="InterPro" id="IPR036291">
    <property type="entry name" value="NAD(P)-bd_dom_sf"/>
</dbReference>
<dbReference type="EMBL" id="MN739603">
    <property type="protein sequence ID" value="QHT15221.1"/>
    <property type="molecule type" value="Genomic_DNA"/>
</dbReference>
<dbReference type="SUPFAM" id="SSF53748">
    <property type="entry name" value="Phosphoglycerate kinase"/>
    <property type="match status" value="1"/>
</dbReference>
<dbReference type="InterPro" id="IPR001576">
    <property type="entry name" value="Phosphoglycerate_kinase"/>
</dbReference>
<keyword evidence="4" id="KW-0808">Transferase</keyword>
<evidence type="ECO:0000256" key="7">
    <source>
        <dbReference type="ARBA" id="ARBA00022840"/>
    </source>
</evidence>
<dbReference type="AlphaFoldDB" id="A0A6C0DFQ3"/>
<name>A0A6C0DFQ3_9ZZZZ</name>
<dbReference type="SUPFAM" id="SSF51735">
    <property type="entry name" value="NAD(P)-binding Rossmann-fold domains"/>
    <property type="match status" value="1"/>
</dbReference>
<evidence type="ECO:0000259" key="10">
    <source>
        <dbReference type="SMART" id="SM00846"/>
    </source>
</evidence>
<keyword evidence="7" id="KW-0067">ATP-binding</keyword>
<dbReference type="GO" id="GO:0005524">
    <property type="term" value="F:ATP binding"/>
    <property type="evidence" value="ECO:0007669"/>
    <property type="project" value="UniProtKB-KW"/>
</dbReference>
<evidence type="ECO:0000256" key="5">
    <source>
        <dbReference type="ARBA" id="ARBA00022741"/>
    </source>
</evidence>
<dbReference type="PRINTS" id="PR00477">
    <property type="entry name" value="PHGLYCKINASE"/>
</dbReference>
<keyword evidence="5" id="KW-0547">Nucleotide-binding</keyword>
<dbReference type="InterPro" id="IPR020828">
    <property type="entry name" value="GlycerAld_3-P_DH_NAD(P)-bd"/>
</dbReference>
<reference evidence="11" key="1">
    <citation type="journal article" date="2020" name="Nature">
        <title>Giant virus diversity and host interactions through global metagenomics.</title>
        <authorList>
            <person name="Schulz F."/>
            <person name="Roux S."/>
            <person name="Paez-Espino D."/>
            <person name="Jungbluth S."/>
            <person name="Walsh D.A."/>
            <person name="Denef V.J."/>
            <person name="McMahon K.D."/>
            <person name="Konstantinidis K.T."/>
            <person name="Eloe-Fadrosh E.A."/>
            <person name="Kyrpides N.C."/>
            <person name="Woyke T."/>
        </authorList>
    </citation>
    <scope>NUCLEOTIDE SEQUENCE</scope>
    <source>
        <strain evidence="11">GVMAG-M-3300023174-144</strain>
    </source>
</reference>
<evidence type="ECO:0000256" key="8">
    <source>
        <dbReference type="ARBA" id="ARBA00023002"/>
    </source>
</evidence>
<dbReference type="InterPro" id="IPR020831">
    <property type="entry name" value="GlycerAld/Erythrose_P_DH"/>
</dbReference>
<dbReference type="GO" id="GO:0004365">
    <property type="term" value="F:glyceraldehyde-3-phosphate dehydrogenase (NAD+) (phosphorylating) activity"/>
    <property type="evidence" value="ECO:0007669"/>
    <property type="project" value="TreeGrafter"/>
</dbReference>
<dbReference type="GO" id="GO:0006096">
    <property type="term" value="P:glycolytic process"/>
    <property type="evidence" value="ECO:0007669"/>
    <property type="project" value="InterPro"/>
</dbReference>
<evidence type="ECO:0000256" key="4">
    <source>
        <dbReference type="ARBA" id="ARBA00022679"/>
    </source>
</evidence>
<comment type="similarity">
    <text evidence="1">Belongs to the glyceraldehyde-3-phosphate dehydrogenase family.</text>
</comment>